<evidence type="ECO:0000313" key="3">
    <source>
        <dbReference type="Proteomes" id="UP001553843"/>
    </source>
</evidence>
<comment type="caution">
    <text evidence="2">The sequence shown here is derived from an EMBL/GenBank/DDBJ whole genome shotgun (WGS) entry which is preliminary data.</text>
</comment>
<dbReference type="Proteomes" id="UP001553843">
    <property type="component" value="Unassembled WGS sequence"/>
</dbReference>
<name>A0ABV3M2S0_9ACTN</name>
<dbReference type="RefSeq" id="WP_359782768.1">
    <property type="nucleotide sequence ID" value="NZ_JBEYRR010000012.1"/>
</dbReference>
<organism evidence="2 3">
    <name type="scientific">Streptomyces huasconensis</name>
    <dbReference type="NCBI Taxonomy" id="1854574"/>
    <lineage>
        <taxon>Bacteria</taxon>
        <taxon>Bacillati</taxon>
        <taxon>Actinomycetota</taxon>
        <taxon>Actinomycetes</taxon>
        <taxon>Kitasatosporales</taxon>
        <taxon>Streptomycetaceae</taxon>
        <taxon>Streptomyces</taxon>
    </lineage>
</organism>
<dbReference type="PRINTS" id="PR00359">
    <property type="entry name" value="BP450"/>
</dbReference>
<dbReference type="Gene3D" id="1.10.630.10">
    <property type="entry name" value="Cytochrome P450"/>
    <property type="match status" value="1"/>
</dbReference>
<evidence type="ECO:0000256" key="1">
    <source>
        <dbReference type="ARBA" id="ARBA00010617"/>
    </source>
</evidence>
<accession>A0ABV3M2S0</accession>
<evidence type="ECO:0000313" key="2">
    <source>
        <dbReference type="EMBL" id="MEW2366005.1"/>
    </source>
</evidence>
<dbReference type="InterPro" id="IPR002397">
    <property type="entry name" value="Cyt_P450_B"/>
</dbReference>
<reference evidence="2 3" key="1">
    <citation type="submission" date="2024-06" db="EMBL/GenBank/DDBJ databases">
        <title>The Natural Products Discovery Center: Release of the First 8490 Sequenced Strains for Exploring Actinobacteria Biosynthetic Diversity.</title>
        <authorList>
            <person name="Kalkreuter E."/>
            <person name="Kautsar S.A."/>
            <person name="Yang D."/>
            <person name="Bader C.D."/>
            <person name="Teijaro C.N."/>
            <person name="Fluegel L."/>
            <person name="Davis C.M."/>
            <person name="Simpson J.R."/>
            <person name="Lauterbach L."/>
            <person name="Steele A.D."/>
            <person name="Gui C."/>
            <person name="Meng S."/>
            <person name="Li G."/>
            <person name="Viehrig K."/>
            <person name="Ye F."/>
            <person name="Su P."/>
            <person name="Kiefer A.F."/>
            <person name="Nichols A."/>
            <person name="Cepeda A.J."/>
            <person name="Yan W."/>
            <person name="Fan B."/>
            <person name="Jiang Y."/>
            <person name="Adhikari A."/>
            <person name="Zheng C.-J."/>
            <person name="Schuster L."/>
            <person name="Cowan T.M."/>
            <person name="Smanski M.J."/>
            <person name="Chevrette M.G."/>
            <person name="De Carvalho L.P.S."/>
            <person name="Shen B."/>
        </authorList>
    </citation>
    <scope>NUCLEOTIDE SEQUENCE [LARGE SCALE GENOMIC DNA]</scope>
    <source>
        <strain evidence="2 3">NPDC047833</strain>
    </source>
</reference>
<dbReference type="InterPro" id="IPR001128">
    <property type="entry name" value="Cyt_P450"/>
</dbReference>
<keyword evidence="3" id="KW-1185">Reference proteome</keyword>
<dbReference type="SUPFAM" id="SSF48264">
    <property type="entry name" value="Cytochrome P450"/>
    <property type="match status" value="1"/>
</dbReference>
<dbReference type="Pfam" id="PF00067">
    <property type="entry name" value="p450"/>
    <property type="match status" value="1"/>
</dbReference>
<dbReference type="PANTHER" id="PTHR46696:SF4">
    <property type="entry name" value="BIOTIN BIOSYNTHESIS CYTOCHROME P450"/>
    <property type="match status" value="1"/>
</dbReference>
<gene>
    <name evidence="2" type="ORF">AB0887_29175</name>
</gene>
<dbReference type="PANTHER" id="PTHR46696">
    <property type="entry name" value="P450, PUTATIVE (EUROFUNG)-RELATED"/>
    <property type="match status" value="1"/>
</dbReference>
<sequence>MSALQPSPADAPPQLWAGLDLSDPALHAEHDLTEVWRTLRAERPVHWQSARHGRPGFWVVTRHDDVSAVYRDARTFRSDRGNVLDTLLAGGDSAGGSMLAVTDGARHARLRAALMKSFSPRALDGVVRSVRTATRGLLEDALERGTCDFAQDVAARIPLRAICDLLDVPDADRGEILALTSAALGSEHADAGPDEAWLARNDILLYFADLAARRRAEPGDDVISVLAACRPGGLPLTDEEIVLNCYSLILGGDETTRLSMIGGVEALLAHPEQWRRLRSGEVTTRSAVEEVLRWTTPALHAGRTAAVDVTLRGRSIAAGDIVTVWNASANFDERVFDRPGRFDLSRTPNKHMSFAYGSHFCLGAYLARVEIETLLDGLRTLVAEMEATGPSSPVYSNFLSGSARLPLSWSRV</sequence>
<protein>
    <submittedName>
        <fullName evidence="2">Cytochrome P450</fullName>
    </submittedName>
</protein>
<comment type="similarity">
    <text evidence="1">Belongs to the cytochrome P450 family.</text>
</comment>
<dbReference type="EMBL" id="JBEYRS010000014">
    <property type="protein sequence ID" value="MEW2366005.1"/>
    <property type="molecule type" value="Genomic_DNA"/>
</dbReference>
<dbReference type="CDD" id="cd11033">
    <property type="entry name" value="CYP142-like"/>
    <property type="match status" value="1"/>
</dbReference>
<dbReference type="InterPro" id="IPR036396">
    <property type="entry name" value="Cyt_P450_sf"/>
</dbReference>
<proteinExistence type="inferred from homology"/>